<accession>A0A9R0CTP5</accession>
<proteinExistence type="predicted"/>
<evidence type="ECO:0000256" key="2">
    <source>
        <dbReference type="ARBA" id="ARBA00022729"/>
    </source>
</evidence>
<dbReference type="InterPro" id="IPR031311">
    <property type="entry name" value="CHIT_BIND_RR_consensus"/>
</dbReference>
<dbReference type="GO" id="GO:0062129">
    <property type="term" value="C:chitin-based extracellular matrix"/>
    <property type="evidence" value="ECO:0007669"/>
    <property type="project" value="TreeGrafter"/>
</dbReference>
<dbReference type="InterPro" id="IPR050468">
    <property type="entry name" value="Cuticle_Struct_Prot"/>
</dbReference>
<organism evidence="5 6">
    <name type="scientific">Spodoptera frugiperda</name>
    <name type="common">Fall armyworm</name>
    <dbReference type="NCBI Taxonomy" id="7108"/>
    <lineage>
        <taxon>Eukaryota</taxon>
        <taxon>Metazoa</taxon>
        <taxon>Ecdysozoa</taxon>
        <taxon>Arthropoda</taxon>
        <taxon>Hexapoda</taxon>
        <taxon>Insecta</taxon>
        <taxon>Pterygota</taxon>
        <taxon>Neoptera</taxon>
        <taxon>Endopterygota</taxon>
        <taxon>Lepidoptera</taxon>
        <taxon>Glossata</taxon>
        <taxon>Ditrysia</taxon>
        <taxon>Noctuoidea</taxon>
        <taxon>Noctuidae</taxon>
        <taxon>Amphipyrinae</taxon>
        <taxon>Spodoptera</taxon>
    </lineage>
</organism>
<keyword evidence="1 3" id="KW-0193">Cuticle</keyword>
<dbReference type="OrthoDB" id="6761795at2759"/>
<dbReference type="RefSeq" id="XP_035428738.1">
    <property type="nucleotide sequence ID" value="XM_035572845.2"/>
</dbReference>
<feature type="chain" id="PRO_5040153460" evidence="4">
    <location>
        <begin position="27"/>
        <end position="124"/>
    </location>
</feature>
<dbReference type="Pfam" id="PF00379">
    <property type="entry name" value="Chitin_bind_4"/>
    <property type="match status" value="1"/>
</dbReference>
<dbReference type="PRINTS" id="PR00947">
    <property type="entry name" value="CUTICLE"/>
</dbReference>
<evidence type="ECO:0000256" key="1">
    <source>
        <dbReference type="ARBA" id="ARBA00022460"/>
    </source>
</evidence>
<evidence type="ECO:0000313" key="5">
    <source>
        <dbReference type="Proteomes" id="UP000829999"/>
    </source>
</evidence>
<feature type="signal peptide" evidence="4">
    <location>
        <begin position="1"/>
        <end position="26"/>
    </location>
</feature>
<protein>
    <submittedName>
        <fullName evidence="6">Endocuticle structural glycoprotein SgAbd-5-like isoform X1</fullName>
    </submittedName>
</protein>
<dbReference type="Proteomes" id="UP000829999">
    <property type="component" value="Chromosome 20"/>
</dbReference>
<dbReference type="PROSITE" id="PS00233">
    <property type="entry name" value="CHIT_BIND_RR_1"/>
    <property type="match status" value="1"/>
</dbReference>
<dbReference type="PANTHER" id="PTHR10380">
    <property type="entry name" value="CUTICLE PROTEIN"/>
    <property type="match status" value="1"/>
</dbReference>
<evidence type="ECO:0000256" key="4">
    <source>
        <dbReference type="SAM" id="SignalP"/>
    </source>
</evidence>
<dbReference type="AlphaFoldDB" id="A0A9R0CTP5"/>
<dbReference type="GeneID" id="118261848"/>
<dbReference type="PROSITE" id="PS51155">
    <property type="entry name" value="CHIT_BIND_RR_2"/>
    <property type="match status" value="1"/>
</dbReference>
<dbReference type="GO" id="GO:0008010">
    <property type="term" value="F:structural constituent of chitin-based larval cuticle"/>
    <property type="evidence" value="ECO:0007669"/>
    <property type="project" value="TreeGrafter"/>
</dbReference>
<dbReference type="InterPro" id="IPR000618">
    <property type="entry name" value="Insect_cuticle"/>
</dbReference>
<dbReference type="PANTHER" id="PTHR10380:SF218">
    <property type="entry name" value="ADULT CUTICLE PROTEIN 65AA-RELATED"/>
    <property type="match status" value="1"/>
</dbReference>
<evidence type="ECO:0000313" key="6">
    <source>
        <dbReference type="RefSeq" id="XP_035428738.1"/>
    </source>
</evidence>
<reference evidence="6" key="1">
    <citation type="submission" date="2025-08" db="UniProtKB">
        <authorList>
            <consortium name="RefSeq"/>
        </authorList>
    </citation>
    <scope>IDENTIFICATION</scope>
    <source>
        <tissue evidence="6">Whole larval tissue</tissue>
    </source>
</reference>
<sequence length="124" mass="13632">MFANAPTIQEKIKKLVLCAFLAVTAAAPEDIQLIEYNVNNNGLGDYNFDFEQSDGTGHSQYGELRNPGSENEFVAVKGYYSWTAPDGNTFVVHYIADEKGFQPSISTGIDSVPPPRLLELLRSS</sequence>
<keyword evidence="2 4" id="KW-0732">Signal</keyword>
<evidence type="ECO:0000256" key="3">
    <source>
        <dbReference type="PROSITE-ProRule" id="PRU00497"/>
    </source>
</evidence>
<gene>
    <name evidence="6" type="primary">LOC118261848</name>
</gene>
<name>A0A9R0CTP5_SPOFR</name>
<keyword evidence="5" id="KW-1185">Reference proteome</keyword>